<proteinExistence type="predicted"/>
<dbReference type="PANTHER" id="PTHR24559:SF444">
    <property type="entry name" value="REVERSE TRANSCRIPTASE DOMAIN-CONTAINING PROTEIN"/>
    <property type="match status" value="1"/>
</dbReference>
<comment type="caution">
    <text evidence="1">The sequence shown here is derived from an EMBL/GenBank/DDBJ whole genome shotgun (WGS) entry which is preliminary data.</text>
</comment>
<name>A0AAW2NYL3_9LAMI</name>
<dbReference type="InterPro" id="IPR053134">
    <property type="entry name" value="RNA-dir_DNA_polymerase"/>
</dbReference>
<dbReference type="EMBL" id="JACGWM010000010">
    <property type="protein sequence ID" value="KAL0347724.1"/>
    <property type="molecule type" value="Genomic_DNA"/>
</dbReference>
<protein>
    <recommendedName>
        <fullName evidence="2">Reverse transcriptase domain-containing protein</fullName>
    </recommendedName>
</protein>
<accession>A0AAW2NYL3</accession>
<dbReference type="SUPFAM" id="SSF56672">
    <property type="entry name" value="DNA/RNA polymerases"/>
    <property type="match status" value="1"/>
</dbReference>
<sequence length="367" mass="41290">MITTVIREQLATLVPVRATTPSEAEDIPPQCLGQLESLQKGLQDIQYQVMGAPSEEQQGIPFTKGVMANELHVNCQTPAITKYDGTTDPQEHLSRFENATLLHRYTGRIKYRVFITTFARATINCPRKEGESLKEYLQRFNSASTEVPLATQEVKVDAFAQGRLDGDFFKSLSKKPVNKFNSLLARAIKGYPLIQFGHAEQCEPKMVGNDALVITALLANYEVGRIFIDSGSSADILFGEAYDEMHFWRFSREVVHSRGMISLPLILGESPPPKNLLIEILVDLEAKKDVPVQSVEELLTIELTPGEVEKVTKIGSKVKDDVQEEEIQFSKWLSNIVLVPKPKGKWMMCIDFRDLNKACRKDFYPLP</sequence>
<dbReference type="Gene3D" id="3.10.10.10">
    <property type="entry name" value="HIV Type 1 Reverse Transcriptase, subunit A, domain 1"/>
    <property type="match status" value="1"/>
</dbReference>
<dbReference type="AlphaFoldDB" id="A0AAW2NYL3"/>
<dbReference type="InterPro" id="IPR043502">
    <property type="entry name" value="DNA/RNA_pol_sf"/>
</dbReference>
<dbReference type="PANTHER" id="PTHR24559">
    <property type="entry name" value="TRANSPOSON TY3-I GAG-POL POLYPROTEIN"/>
    <property type="match status" value="1"/>
</dbReference>
<evidence type="ECO:0008006" key="2">
    <source>
        <dbReference type="Google" id="ProtNLM"/>
    </source>
</evidence>
<organism evidence="1">
    <name type="scientific">Sesamum calycinum</name>
    <dbReference type="NCBI Taxonomy" id="2727403"/>
    <lineage>
        <taxon>Eukaryota</taxon>
        <taxon>Viridiplantae</taxon>
        <taxon>Streptophyta</taxon>
        <taxon>Embryophyta</taxon>
        <taxon>Tracheophyta</taxon>
        <taxon>Spermatophyta</taxon>
        <taxon>Magnoliopsida</taxon>
        <taxon>eudicotyledons</taxon>
        <taxon>Gunneridae</taxon>
        <taxon>Pentapetalae</taxon>
        <taxon>asterids</taxon>
        <taxon>lamiids</taxon>
        <taxon>Lamiales</taxon>
        <taxon>Pedaliaceae</taxon>
        <taxon>Sesamum</taxon>
    </lineage>
</organism>
<reference evidence="1" key="1">
    <citation type="submission" date="2020-06" db="EMBL/GenBank/DDBJ databases">
        <authorList>
            <person name="Li T."/>
            <person name="Hu X."/>
            <person name="Zhang T."/>
            <person name="Song X."/>
            <person name="Zhang H."/>
            <person name="Dai N."/>
            <person name="Sheng W."/>
            <person name="Hou X."/>
            <person name="Wei L."/>
        </authorList>
    </citation>
    <scope>NUCLEOTIDE SEQUENCE</scope>
    <source>
        <strain evidence="1">KEN8</strain>
        <tissue evidence="1">Leaf</tissue>
    </source>
</reference>
<gene>
    <name evidence="1" type="ORF">Scaly_1788400</name>
</gene>
<reference evidence="1" key="2">
    <citation type="journal article" date="2024" name="Plant">
        <title>Genomic evolution and insights into agronomic trait innovations of Sesamum species.</title>
        <authorList>
            <person name="Miao H."/>
            <person name="Wang L."/>
            <person name="Qu L."/>
            <person name="Liu H."/>
            <person name="Sun Y."/>
            <person name="Le M."/>
            <person name="Wang Q."/>
            <person name="Wei S."/>
            <person name="Zheng Y."/>
            <person name="Lin W."/>
            <person name="Duan Y."/>
            <person name="Cao H."/>
            <person name="Xiong S."/>
            <person name="Wang X."/>
            <person name="Wei L."/>
            <person name="Li C."/>
            <person name="Ma Q."/>
            <person name="Ju M."/>
            <person name="Zhao R."/>
            <person name="Li G."/>
            <person name="Mu C."/>
            <person name="Tian Q."/>
            <person name="Mei H."/>
            <person name="Zhang T."/>
            <person name="Gao T."/>
            <person name="Zhang H."/>
        </authorList>
    </citation>
    <scope>NUCLEOTIDE SEQUENCE</scope>
    <source>
        <strain evidence="1">KEN8</strain>
    </source>
</reference>
<evidence type="ECO:0000313" key="1">
    <source>
        <dbReference type="EMBL" id="KAL0347724.1"/>
    </source>
</evidence>